<sequence>MHVRRLSYVKLQGQLSSFTGIFALANLVGLVVLGLHKYLHEKAPKLATSLVRHHLRHNRHHLESDKLYILAIWELLGQEVNGISSRHSTGLGPKESWREVKEKKEGKPIHARKKREDYV</sequence>
<accession>A0AAN9QPD9</accession>
<evidence type="ECO:0000313" key="4">
    <source>
        <dbReference type="Proteomes" id="UP001367508"/>
    </source>
</evidence>
<feature type="compositionally biased region" description="Basic and acidic residues" evidence="1">
    <location>
        <begin position="95"/>
        <end position="119"/>
    </location>
</feature>
<comment type="caution">
    <text evidence="3">The sequence shown here is derived from an EMBL/GenBank/DDBJ whole genome shotgun (WGS) entry which is preliminary data.</text>
</comment>
<keyword evidence="2" id="KW-1133">Transmembrane helix</keyword>
<protein>
    <submittedName>
        <fullName evidence="3">Uncharacterized protein</fullName>
    </submittedName>
</protein>
<dbReference type="EMBL" id="JAYMYQ010000004">
    <property type="protein sequence ID" value="KAK7338583.1"/>
    <property type="molecule type" value="Genomic_DNA"/>
</dbReference>
<keyword evidence="2" id="KW-0812">Transmembrane</keyword>
<name>A0AAN9QPD9_CANGL</name>
<dbReference type="Proteomes" id="UP001367508">
    <property type="component" value="Unassembled WGS sequence"/>
</dbReference>
<gene>
    <name evidence="3" type="ORF">VNO77_19200</name>
</gene>
<evidence type="ECO:0000256" key="1">
    <source>
        <dbReference type="SAM" id="MobiDB-lite"/>
    </source>
</evidence>
<proteinExistence type="predicted"/>
<keyword evidence="2" id="KW-0472">Membrane</keyword>
<organism evidence="3 4">
    <name type="scientific">Canavalia gladiata</name>
    <name type="common">Sword bean</name>
    <name type="synonym">Dolichos gladiatus</name>
    <dbReference type="NCBI Taxonomy" id="3824"/>
    <lineage>
        <taxon>Eukaryota</taxon>
        <taxon>Viridiplantae</taxon>
        <taxon>Streptophyta</taxon>
        <taxon>Embryophyta</taxon>
        <taxon>Tracheophyta</taxon>
        <taxon>Spermatophyta</taxon>
        <taxon>Magnoliopsida</taxon>
        <taxon>eudicotyledons</taxon>
        <taxon>Gunneridae</taxon>
        <taxon>Pentapetalae</taxon>
        <taxon>rosids</taxon>
        <taxon>fabids</taxon>
        <taxon>Fabales</taxon>
        <taxon>Fabaceae</taxon>
        <taxon>Papilionoideae</taxon>
        <taxon>50 kb inversion clade</taxon>
        <taxon>NPAAA clade</taxon>
        <taxon>indigoferoid/millettioid clade</taxon>
        <taxon>Phaseoleae</taxon>
        <taxon>Canavalia</taxon>
    </lineage>
</organism>
<evidence type="ECO:0000313" key="3">
    <source>
        <dbReference type="EMBL" id="KAK7338583.1"/>
    </source>
</evidence>
<dbReference type="AlphaFoldDB" id="A0AAN9QPD9"/>
<feature type="transmembrane region" description="Helical" evidence="2">
    <location>
        <begin position="15"/>
        <end position="35"/>
    </location>
</feature>
<evidence type="ECO:0000256" key="2">
    <source>
        <dbReference type="SAM" id="Phobius"/>
    </source>
</evidence>
<reference evidence="3 4" key="1">
    <citation type="submission" date="2024-01" db="EMBL/GenBank/DDBJ databases">
        <title>The genomes of 5 underutilized Papilionoideae crops provide insights into root nodulation and disease resistanc.</title>
        <authorList>
            <person name="Jiang F."/>
        </authorList>
    </citation>
    <scope>NUCLEOTIDE SEQUENCE [LARGE SCALE GENOMIC DNA]</scope>
    <source>
        <strain evidence="3">LVBAO_FW01</strain>
        <tissue evidence="3">Leaves</tissue>
    </source>
</reference>
<keyword evidence="4" id="KW-1185">Reference proteome</keyword>
<feature type="region of interest" description="Disordered" evidence="1">
    <location>
        <begin position="84"/>
        <end position="119"/>
    </location>
</feature>